<dbReference type="Proteomes" id="UP000631114">
    <property type="component" value="Unassembled WGS sequence"/>
</dbReference>
<name>A0A835HH24_9MAGN</name>
<reference evidence="1 2" key="1">
    <citation type="submission" date="2020-10" db="EMBL/GenBank/DDBJ databases">
        <title>The Coptis chinensis genome and diversification of protoberbering-type alkaloids.</title>
        <authorList>
            <person name="Wang B."/>
            <person name="Shu S."/>
            <person name="Song C."/>
            <person name="Liu Y."/>
        </authorList>
    </citation>
    <scope>NUCLEOTIDE SEQUENCE [LARGE SCALE GENOMIC DNA]</scope>
    <source>
        <strain evidence="1">HL-2020</strain>
        <tissue evidence="1">Leaf</tissue>
    </source>
</reference>
<gene>
    <name evidence="1" type="ORF">IFM89_039216</name>
</gene>
<dbReference type="AlphaFoldDB" id="A0A835HH24"/>
<protein>
    <submittedName>
        <fullName evidence="1">Uncharacterized protein</fullName>
    </submittedName>
</protein>
<proteinExistence type="predicted"/>
<keyword evidence="2" id="KW-1185">Reference proteome</keyword>
<accession>A0A835HH24</accession>
<evidence type="ECO:0000313" key="2">
    <source>
        <dbReference type="Proteomes" id="UP000631114"/>
    </source>
</evidence>
<sequence length="130" mass="14343">MLKNAVVLEKLTRDSPPESIHLTAKMLLFSNPFSPNGKWNITADNSYMQSPEKQLYQVNLVIHCLGKYSDISTIPKFPPNKGPEVYGGKKSGSDIANECAMANGVYLANHAKECSCLGKVDRTHLQKAFT</sequence>
<evidence type="ECO:0000313" key="1">
    <source>
        <dbReference type="EMBL" id="KAF9599566.1"/>
    </source>
</evidence>
<organism evidence="1 2">
    <name type="scientific">Coptis chinensis</name>
    <dbReference type="NCBI Taxonomy" id="261450"/>
    <lineage>
        <taxon>Eukaryota</taxon>
        <taxon>Viridiplantae</taxon>
        <taxon>Streptophyta</taxon>
        <taxon>Embryophyta</taxon>
        <taxon>Tracheophyta</taxon>
        <taxon>Spermatophyta</taxon>
        <taxon>Magnoliopsida</taxon>
        <taxon>Ranunculales</taxon>
        <taxon>Ranunculaceae</taxon>
        <taxon>Coptidoideae</taxon>
        <taxon>Coptis</taxon>
    </lineage>
</organism>
<dbReference type="EMBL" id="JADFTS010000007">
    <property type="protein sequence ID" value="KAF9599566.1"/>
    <property type="molecule type" value="Genomic_DNA"/>
</dbReference>
<dbReference type="OrthoDB" id="1696484at2759"/>
<comment type="caution">
    <text evidence="1">The sequence shown here is derived from an EMBL/GenBank/DDBJ whole genome shotgun (WGS) entry which is preliminary data.</text>
</comment>